<feature type="domain" description="Terminase large subunit GpA endonuclease" evidence="3">
    <location>
        <begin position="338"/>
        <end position="659"/>
    </location>
</feature>
<dbReference type="GO" id="GO:0004519">
    <property type="term" value="F:endonuclease activity"/>
    <property type="evidence" value="ECO:0007669"/>
    <property type="project" value="InterPro"/>
</dbReference>
<evidence type="ECO:0000313" key="4">
    <source>
        <dbReference type="EMBL" id="KFN42328.1"/>
    </source>
</evidence>
<dbReference type="GO" id="GO:0016887">
    <property type="term" value="F:ATP hydrolysis activity"/>
    <property type="evidence" value="ECO:0007669"/>
    <property type="project" value="InterPro"/>
</dbReference>
<evidence type="ECO:0008006" key="6">
    <source>
        <dbReference type="Google" id="ProtNLM"/>
    </source>
</evidence>
<dbReference type="Proteomes" id="UP000029385">
    <property type="component" value="Unassembled WGS sequence"/>
</dbReference>
<feature type="domain" description="Phage terminase large subunit GpA ATPase" evidence="2">
    <location>
        <begin position="52"/>
        <end position="279"/>
    </location>
</feature>
<dbReference type="Pfam" id="PF20454">
    <property type="entry name" value="GpA_nuclease"/>
    <property type="match status" value="1"/>
</dbReference>
<keyword evidence="5" id="KW-1185">Reference proteome</keyword>
<accession>A0A091AQ85</accession>
<proteinExistence type="predicted"/>
<dbReference type="STRING" id="1121015.GCA_000420545_01668"/>
<dbReference type="InterPro" id="IPR046454">
    <property type="entry name" value="GpA_endonuclease"/>
</dbReference>
<evidence type="ECO:0000256" key="1">
    <source>
        <dbReference type="SAM" id="MobiDB-lite"/>
    </source>
</evidence>
<dbReference type="PATRIC" id="fig|1121015.4.peg.2296"/>
<dbReference type="EMBL" id="AVCI01000011">
    <property type="protein sequence ID" value="KFN42328.1"/>
    <property type="molecule type" value="Genomic_DNA"/>
</dbReference>
<comment type="caution">
    <text evidence="4">The sequence shown here is derived from an EMBL/GenBank/DDBJ whole genome shotgun (WGS) entry which is preliminary data.</text>
</comment>
<reference evidence="4 5" key="1">
    <citation type="submission" date="2013-09" db="EMBL/GenBank/DDBJ databases">
        <title>Genome sequencing of Arenimonas oryziterrae.</title>
        <authorList>
            <person name="Chen F."/>
            <person name="Wang G."/>
        </authorList>
    </citation>
    <scope>NUCLEOTIDE SEQUENCE [LARGE SCALE GENOMIC DNA]</scope>
    <source>
        <strain evidence="4 5">YC6267</strain>
    </source>
</reference>
<dbReference type="Pfam" id="PF05876">
    <property type="entry name" value="GpA_ATPase"/>
    <property type="match status" value="1"/>
</dbReference>
<organism evidence="4 5">
    <name type="scientific">Arenimonas oryziterrae DSM 21050 = YC6267</name>
    <dbReference type="NCBI Taxonomy" id="1121015"/>
    <lineage>
        <taxon>Bacteria</taxon>
        <taxon>Pseudomonadati</taxon>
        <taxon>Pseudomonadota</taxon>
        <taxon>Gammaproteobacteria</taxon>
        <taxon>Lysobacterales</taxon>
        <taxon>Lysobacteraceae</taxon>
        <taxon>Arenimonas</taxon>
    </lineage>
</organism>
<dbReference type="InterPro" id="IPR027417">
    <property type="entry name" value="P-loop_NTPase"/>
</dbReference>
<dbReference type="Gene3D" id="3.40.50.300">
    <property type="entry name" value="P-loop containing nucleotide triphosphate hydrolases"/>
    <property type="match status" value="1"/>
</dbReference>
<evidence type="ECO:0000259" key="3">
    <source>
        <dbReference type="Pfam" id="PF20454"/>
    </source>
</evidence>
<feature type="compositionally biased region" description="Low complexity" evidence="1">
    <location>
        <begin position="701"/>
        <end position="719"/>
    </location>
</feature>
<sequence>MLDSFSIDYDVILADATRTVTEAWVRGMTVPPRVTVSQHADQTRMIAKGAGAEPGPWRTSRNPMLREIQDALSDHSPVREVDFKKSAQIGATEIGINWTCYVIDRGLDSMIVAQPVKDLARSWSTSKFEPAVQLMPSLAGKIESDNTLEKRFPGGTLWVIWANSSNQLRQRTARFVFMDELDEYPADLGGQGGADDQLAARAMSYGDRAKIYRACTPTVAGRSKIDAGFQLGDQRYYQVRCPSCLAHQRLQRDQLQPNGTFACAVNGCVIEEHHKAAMLVERSACAGCGEVPVRVIRNRDAQGHLTYADECMCGAVENPSPPDGAFWLPTNPDAEALHRSYHSWAAYTPEGLGMSWVEIAGRRADAEANPDKQAAYDNLVCGEVHEGERKAQDSSEIEALAEPGVHRGAVPAGSFVLVCGVDCQHDRFEVQLIGIGRGQHARVVDYTVVDGDPSRPDGYADLDAHLQGLWRNVHGHDMHISALAIDGGNWTEMVAQFVKSKVGFSGHHRMVKVGEEFRKQSVYLVRGRSEHKSERAVYRPAKTEVNERDKTVARSVGLWGVGTSVLKHIIFGWLSSAVTARAEADKAGTADPIEQRMLRFPGGRGEPFNAMKPDAGMLPPTYFKGLTCEYFDLDAEQWITPKGARNEPLDTLVYALWASLSPAVKVDAMREWQWEALEAQFGPPAEDLFSTPNASRETQGSPPSSTASPASRETSTSAPGFGSAGWSGRL</sequence>
<dbReference type="eggNOG" id="COG5525">
    <property type="taxonomic scope" value="Bacteria"/>
</dbReference>
<dbReference type="OrthoDB" id="5181253at2"/>
<dbReference type="AlphaFoldDB" id="A0A091AQ85"/>
<dbReference type="RefSeq" id="WP_022969290.1">
    <property type="nucleotide sequence ID" value="NZ_ATVD01000003.1"/>
</dbReference>
<feature type="compositionally biased region" description="Polar residues" evidence="1">
    <location>
        <begin position="690"/>
        <end position="700"/>
    </location>
</feature>
<gene>
    <name evidence="4" type="ORF">N789_14145</name>
</gene>
<feature type="region of interest" description="Disordered" evidence="1">
    <location>
        <begin position="684"/>
        <end position="730"/>
    </location>
</feature>
<evidence type="ECO:0000259" key="2">
    <source>
        <dbReference type="Pfam" id="PF05876"/>
    </source>
</evidence>
<protein>
    <recommendedName>
        <fullName evidence="6">Terminase</fullName>
    </recommendedName>
</protein>
<dbReference type="InterPro" id="IPR046453">
    <property type="entry name" value="GpA_ATPase"/>
</dbReference>
<evidence type="ECO:0000313" key="5">
    <source>
        <dbReference type="Proteomes" id="UP000029385"/>
    </source>
</evidence>
<name>A0A091AQ85_9GAMM</name>